<feature type="domain" description="J" evidence="2">
    <location>
        <begin position="75"/>
        <end position="137"/>
    </location>
</feature>
<keyword evidence="1" id="KW-1133">Transmembrane helix</keyword>
<dbReference type="STRING" id="1088869.GMO_15380"/>
<gene>
    <name evidence="3" type="ORF">GMO_15380</name>
</gene>
<dbReference type="AlphaFoldDB" id="G6XJ72"/>
<dbReference type="Gene3D" id="1.10.287.110">
    <property type="entry name" value="DnaJ domain"/>
    <property type="match status" value="1"/>
</dbReference>
<dbReference type="eggNOG" id="COG2214">
    <property type="taxonomic scope" value="Bacteria"/>
</dbReference>
<keyword evidence="1" id="KW-0812">Transmembrane</keyword>
<accession>G6XJ72</accession>
<feature type="transmembrane region" description="Helical" evidence="1">
    <location>
        <begin position="33"/>
        <end position="52"/>
    </location>
</feature>
<dbReference type="PROSITE" id="PS50076">
    <property type="entry name" value="DNAJ_2"/>
    <property type="match status" value="1"/>
</dbReference>
<dbReference type="SUPFAM" id="SSF46565">
    <property type="entry name" value="Chaperone J-domain"/>
    <property type="match status" value="1"/>
</dbReference>
<comment type="caution">
    <text evidence="3">The sequence shown here is derived from an EMBL/GenBank/DDBJ whole genome shotgun (WGS) entry which is preliminary data.</text>
</comment>
<dbReference type="Pfam" id="PF00226">
    <property type="entry name" value="DnaJ"/>
    <property type="match status" value="1"/>
</dbReference>
<organism evidence="3 4">
    <name type="scientific">Gluconobacter morbifer G707</name>
    <dbReference type="NCBI Taxonomy" id="1088869"/>
    <lineage>
        <taxon>Bacteria</taxon>
        <taxon>Pseudomonadati</taxon>
        <taxon>Pseudomonadota</taxon>
        <taxon>Alphaproteobacteria</taxon>
        <taxon>Acetobacterales</taxon>
        <taxon>Acetobacteraceae</taxon>
        <taxon>Gluconobacter</taxon>
    </lineage>
</organism>
<evidence type="ECO:0000259" key="2">
    <source>
        <dbReference type="PROSITE" id="PS50076"/>
    </source>
</evidence>
<dbReference type="SMART" id="SM00271">
    <property type="entry name" value="DnaJ"/>
    <property type="match status" value="1"/>
</dbReference>
<keyword evidence="1" id="KW-0472">Membrane</keyword>
<evidence type="ECO:0000313" key="3">
    <source>
        <dbReference type="EMBL" id="EHH68188.1"/>
    </source>
</evidence>
<proteinExistence type="predicted"/>
<feature type="transmembrane region" description="Helical" evidence="1">
    <location>
        <begin position="7"/>
        <end position="27"/>
    </location>
</feature>
<reference evidence="3 4" key="1">
    <citation type="submission" date="2011-10" db="EMBL/GenBank/DDBJ databases">
        <title>Genome sequence of Gluconobacter morbifer G707, isolated from Drosophila gut.</title>
        <authorList>
            <person name="Lee W.-J."/>
            <person name="Kim E.-K."/>
        </authorList>
    </citation>
    <scope>NUCLEOTIDE SEQUENCE [LARGE SCALE GENOMIC DNA]</scope>
    <source>
        <strain evidence="3 4">G707</strain>
    </source>
</reference>
<sequence>MKILAIIGALFLAYWGLTHIGLLLVIIWAFMKVFLVVLGALAFVALVAWLSMRARRTVSNAPFQAPFQPASPNRTWYEVLRVNESASPEEIRAAYIDRLQEYHPDKVGAMGDRLRRLALEETQAINTAFQQARILKNF</sequence>
<keyword evidence="4" id="KW-1185">Reference proteome</keyword>
<evidence type="ECO:0000313" key="4">
    <source>
        <dbReference type="Proteomes" id="UP000004949"/>
    </source>
</evidence>
<protein>
    <recommendedName>
        <fullName evidence="2">J domain-containing protein</fullName>
    </recommendedName>
</protein>
<dbReference type="CDD" id="cd06257">
    <property type="entry name" value="DnaJ"/>
    <property type="match status" value="1"/>
</dbReference>
<evidence type="ECO:0000256" key="1">
    <source>
        <dbReference type="SAM" id="Phobius"/>
    </source>
</evidence>
<dbReference type="Proteomes" id="UP000004949">
    <property type="component" value="Unassembled WGS sequence"/>
</dbReference>
<dbReference type="PATRIC" id="fig|1088869.3.peg.1535"/>
<name>G6XJ72_9PROT</name>
<dbReference type="EMBL" id="AGQV01000004">
    <property type="protein sequence ID" value="EHH68188.1"/>
    <property type="molecule type" value="Genomic_DNA"/>
</dbReference>
<dbReference type="InterPro" id="IPR036869">
    <property type="entry name" value="J_dom_sf"/>
</dbReference>
<dbReference type="InterPro" id="IPR001623">
    <property type="entry name" value="DnaJ_domain"/>
</dbReference>
<dbReference type="OrthoDB" id="9782583at2"/>
<dbReference type="RefSeq" id="WP_008851685.1">
    <property type="nucleotide sequence ID" value="NZ_AGQV01000004.1"/>
</dbReference>